<sequence length="268" mass="32476">MIKYIFVLLSLFSFLNAKISIVVTFPVHKKFIEKISRDDFFIKVIETGNTKFSDQSNLFKNEIYYSDVFLTLGLEEDKKYIELFKKKNRYMKVIDISEGIKKDIVNGKVNHYIWTDPLLVRELMTNLFNTLSSLQSYRKEFYEEKYKEYLLELDQFFLDLKKKFDRNEFYNIYVYEPYWHYIAKRYRLNLYYKENRFTELNEVSDLIEYSDKHHIEKLLIKEGSSYELAQSLASNINADIVEHDITKYNWKVNLQALARKLARYKKNL</sequence>
<evidence type="ECO:0000256" key="3">
    <source>
        <dbReference type="ARBA" id="ARBA00022729"/>
    </source>
</evidence>
<dbReference type="RefSeq" id="WP_114838576.1">
    <property type="nucleotide sequence ID" value="NZ_CP031217.1"/>
</dbReference>
<dbReference type="InterPro" id="IPR050492">
    <property type="entry name" value="Bact_metal-bind_prot9"/>
</dbReference>
<dbReference type="AlphaFoldDB" id="A0AAX2ABM1"/>
<dbReference type="EMBL" id="PDKM01000001">
    <property type="protein sequence ID" value="RXK10840.1"/>
    <property type="molecule type" value="Genomic_DNA"/>
</dbReference>
<dbReference type="KEGG" id="hbv:ABIV_0694"/>
<dbReference type="Proteomes" id="UP000253850">
    <property type="component" value="Chromosome"/>
</dbReference>
<evidence type="ECO:0000256" key="1">
    <source>
        <dbReference type="ARBA" id="ARBA00011028"/>
    </source>
</evidence>
<dbReference type="EMBL" id="CP031217">
    <property type="protein sequence ID" value="AXH11707.1"/>
    <property type="molecule type" value="Genomic_DNA"/>
</dbReference>
<evidence type="ECO:0000256" key="2">
    <source>
        <dbReference type="ARBA" id="ARBA00022448"/>
    </source>
</evidence>
<dbReference type="Pfam" id="PF01297">
    <property type="entry name" value="ZnuA"/>
    <property type="match status" value="1"/>
</dbReference>
<evidence type="ECO:0000313" key="4">
    <source>
        <dbReference type="EMBL" id="AXH11707.1"/>
    </source>
</evidence>
<dbReference type="PANTHER" id="PTHR42953">
    <property type="entry name" value="HIGH-AFFINITY ZINC UPTAKE SYSTEM PROTEIN ZNUA-RELATED"/>
    <property type="match status" value="1"/>
</dbReference>
<evidence type="ECO:0000313" key="5">
    <source>
        <dbReference type="EMBL" id="RXK10840.1"/>
    </source>
</evidence>
<dbReference type="InterPro" id="IPR006127">
    <property type="entry name" value="ZnuA-like"/>
</dbReference>
<reference evidence="4 6" key="2">
    <citation type="submission" date="2018-07" db="EMBL/GenBank/DDBJ databases">
        <title>Complete genome of the Arcobacter bivalviorum type strain LMG 26154.</title>
        <authorList>
            <person name="Miller W.G."/>
            <person name="Yee E."/>
            <person name="Bono J.L."/>
        </authorList>
    </citation>
    <scope>NUCLEOTIDE SEQUENCE [LARGE SCALE GENOMIC DNA]</scope>
    <source>
        <strain evidence="4 6">LMG 26154</strain>
    </source>
</reference>
<dbReference type="GO" id="GO:0046872">
    <property type="term" value="F:metal ion binding"/>
    <property type="evidence" value="ECO:0007669"/>
    <property type="project" value="InterPro"/>
</dbReference>
<dbReference type="SUPFAM" id="SSF53807">
    <property type="entry name" value="Helical backbone' metal receptor"/>
    <property type="match status" value="1"/>
</dbReference>
<evidence type="ECO:0000313" key="6">
    <source>
        <dbReference type="Proteomes" id="UP000253850"/>
    </source>
</evidence>
<dbReference type="Proteomes" id="UP000289193">
    <property type="component" value="Unassembled WGS sequence"/>
</dbReference>
<protein>
    <submittedName>
        <fullName evidence="4">Periplasmic substrate-binding protein</fullName>
    </submittedName>
</protein>
<keyword evidence="7" id="KW-1185">Reference proteome</keyword>
<comment type="similarity">
    <text evidence="1">Belongs to the bacterial solute-binding protein 9 family.</text>
</comment>
<keyword evidence="3" id="KW-0732">Signal</keyword>
<gene>
    <name evidence="4" type="ORF">ABIV_0694</name>
    <name evidence="5" type="ORF">CRV05_00255</name>
</gene>
<organism evidence="5 7">
    <name type="scientific">Halarcobacter bivalviorum</name>
    <dbReference type="NCBI Taxonomy" id="663364"/>
    <lineage>
        <taxon>Bacteria</taxon>
        <taxon>Pseudomonadati</taxon>
        <taxon>Campylobacterota</taxon>
        <taxon>Epsilonproteobacteria</taxon>
        <taxon>Campylobacterales</taxon>
        <taxon>Arcobacteraceae</taxon>
        <taxon>Halarcobacter</taxon>
    </lineage>
</organism>
<dbReference type="Gene3D" id="3.40.50.1980">
    <property type="entry name" value="Nitrogenase molybdenum iron protein domain"/>
    <property type="match status" value="2"/>
</dbReference>
<dbReference type="GO" id="GO:0030001">
    <property type="term" value="P:metal ion transport"/>
    <property type="evidence" value="ECO:0007669"/>
    <property type="project" value="InterPro"/>
</dbReference>
<proteinExistence type="inferred from homology"/>
<reference evidence="5 7" key="1">
    <citation type="submission" date="2017-10" db="EMBL/GenBank/DDBJ databases">
        <title>Genomics of the genus Arcobacter.</title>
        <authorList>
            <person name="Perez-Cataluna A."/>
            <person name="Figueras M.J."/>
        </authorList>
    </citation>
    <scope>NUCLEOTIDE SEQUENCE [LARGE SCALE GENOMIC DNA]</scope>
    <source>
        <strain evidence="5 7">CECT 7835</strain>
    </source>
</reference>
<keyword evidence="2" id="KW-0813">Transport</keyword>
<name>A0AAX2ABM1_9BACT</name>
<dbReference type="PANTHER" id="PTHR42953:SF3">
    <property type="entry name" value="HIGH-AFFINITY ZINC UPTAKE SYSTEM PROTEIN ZNUA"/>
    <property type="match status" value="1"/>
</dbReference>
<evidence type="ECO:0000313" key="7">
    <source>
        <dbReference type="Proteomes" id="UP000289193"/>
    </source>
</evidence>
<accession>A0AAX2ABM1</accession>